<dbReference type="EMBL" id="CP061839">
    <property type="protein sequence ID" value="QOW61862.1"/>
    <property type="molecule type" value="Genomic_DNA"/>
</dbReference>
<reference evidence="1 2" key="1">
    <citation type="submission" date="2020-09" db="EMBL/GenBank/DDBJ databases">
        <title>Characterization of Treponema spp. from bovine digital dermatitis in Korea.</title>
        <authorList>
            <person name="Espiritu H.M."/>
            <person name="Cho Y.I."/>
            <person name="Mamuad L."/>
        </authorList>
    </citation>
    <scope>NUCLEOTIDE SEQUENCE [LARGE SCALE GENOMIC DNA]</scope>
    <source>
        <strain evidence="1 2">KS1</strain>
    </source>
</reference>
<dbReference type="GeneID" id="301090086"/>
<evidence type="ECO:0000313" key="2">
    <source>
        <dbReference type="Proteomes" id="UP000593915"/>
    </source>
</evidence>
<dbReference type="AlphaFoldDB" id="A0A7S6WS88"/>
<sequence length="118" mass="13865">MKKKIIISITVLSALAVFASNVIQPKTTKYTVERRSSAAIYMTEIYSSEYWTEVYLTYEEDNDKYDEAETEKEIYEFISKYKVEHKFSTVEIEDLKAAAVGEKKTTVLKRLIFRQIRK</sequence>
<dbReference type="RefSeq" id="WP_020965322.1">
    <property type="nucleotide sequence ID" value="NZ_CP045670.1"/>
</dbReference>
<gene>
    <name evidence="1" type="ORF">IFE08_05730</name>
</gene>
<evidence type="ECO:0000313" key="1">
    <source>
        <dbReference type="EMBL" id="QOW61862.1"/>
    </source>
</evidence>
<proteinExistence type="predicted"/>
<dbReference type="Proteomes" id="UP000593915">
    <property type="component" value="Chromosome"/>
</dbReference>
<protein>
    <submittedName>
        <fullName evidence="1">Uncharacterized protein</fullName>
    </submittedName>
</protein>
<accession>A0A7S6WS88</accession>
<name>A0A7S6WS88_9SPIR</name>
<organism evidence="1 2">
    <name type="scientific">Treponema pedis</name>
    <dbReference type="NCBI Taxonomy" id="409322"/>
    <lineage>
        <taxon>Bacteria</taxon>
        <taxon>Pseudomonadati</taxon>
        <taxon>Spirochaetota</taxon>
        <taxon>Spirochaetia</taxon>
        <taxon>Spirochaetales</taxon>
        <taxon>Treponemataceae</taxon>
        <taxon>Treponema</taxon>
    </lineage>
</organism>